<feature type="binding site" evidence="14">
    <location>
        <position position="122"/>
    </location>
    <ligand>
        <name>L-threonine</name>
        <dbReference type="ChEBI" id="CHEBI:57926"/>
    </ligand>
</feature>
<proteinExistence type="inferred from homology"/>
<keyword evidence="19" id="KW-1185">Reference proteome</keyword>
<dbReference type="Proteomes" id="UP000755667">
    <property type="component" value="Unassembled WGS sequence"/>
</dbReference>
<dbReference type="FunFam" id="3.90.870.10:FF:000009">
    <property type="entry name" value="Threonylcarbamoyl-AMP synthase, putative"/>
    <property type="match status" value="1"/>
</dbReference>
<feature type="binding site" evidence="14">
    <location>
        <position position="58"/>
    </location>
    <ligand>
        <name>ATP</name>
        <dbReference type="ChEBI" id="CHEBI:30616"/>
    </ligand>
</feature>
<feature type="binding site" evidence="14">
    <location>
        <position position="144"/>
    </location>
    <ligand>
        <name>ATP</name>
        <dbReference type="ChEBI" id="CHEBI:30616"/>
    </ligand>
</feature>
<dbReference type="Pfam" id="PF01300">
    <property type="entry name" value="Sua5_yciO_yrdC"/>
    <property type="match status" value="1"/>
</dbReference>
<comment type="caution">
    <text evidence="16">The sequence shown here is derived from an EMBL/GenBank/DDBJ whole genome shotgun (WGS) entry which is preliminary data.</text>
</comment>
<keyword evidence="6 13" id="KW-0808">Transferase</keyword>
<dbReference type="NCBIfam" id="TIGR00057">
    <property type="entry name" value="L-threonylcarbamoyladenylate synthase"/>
    <property type="match status" value="1"/>
</dbReference>
<comment type="subcellular location">
    <subcellularLocation>
        <location evidence="1 13">Cytoplasm</location>
    </subcellularLocation>
</comment>
<evidence type="ECO:0000256" key="3">
    <source>
        <dbReference type="ARBA" id="ARBA00012584"/>
    </source>
</evidence>
<dbReference type="EMBL" id="JAFBXE010000005">
    <property type="protein sequence ID" value="MBM2412657.1"/>
    <property type="molecule type" value="Genomic_DNA"/>
</dbReference>
<keyword evidence="7 13" id="KW-0819">tRNA processing</keyword>
<comment type="function">
    <text evidence="13">Required for the formation of a threonylcarbamoyl group on adenosine at position 37 (t(6)A37) in tRNAs that read codons beginning with adenine.</text>
</comment>
<feature type="binding site" evidence="14">
    <location>
        <position position="231"/>
    </location>
    <ligand>
        <name>ATP</name>
        <dbReference type="ChEBI" id="CHEBI:30616"/>
    </ligand>
</feature>
<keyword evidence="5 13" id="KW-0963">Cytoplasm</keyword>
<feature type="binding site" evidence="14">
    <location>
        <position position="142"/>
    </location>
    <ligand>
        <name>L-threonine</name>
        <dbReference type="ChEBI" id="CHEBI:57926"/>
    </ligand>
</feature>
<gene>
    <name evidence="16" type="ORF">JQX41_10115</name>
    <name evidence="17" type="ORF">JQX48_09020</name>
</gene>
<evidence type="ECO:0000256" key="4">
    <source>
        <dbReference type="ARBA" id="ARBA00015492"/>
    </source>
</evidence>
<evidence type="ECO:0000313" key="18">
    <source>
        <dbReference type="Proteomes" id="UP000755667"/>
    </source>
</evidence>
<evidence type="ECO:0000313" key="17">
    <source>
        <dbReference type="EMBL" id="MBM2417106.1"/>
    </source>
</evidence>
<dbReference type="Pfam" id="PF03481">
    <property type="entry name" value="Sua5_C"/>
    <property type="match status" value="1"/>
</dbReference>
<reference evidence="16 19" key="1">
    <citation type="submission" date="2021-01" db="EMBL/GenBank/DDBJ databases">
        <title>Diatom-associated Roseobacters Show Island Model of Population Structure.</title>
        <authorList>
            <person name="Qu L."/>
            <person name="Feng X."/>
            <person name="Chen Y."/>
            <person name="Li L."/>
            <person name="Wang X."/>
            <person name="Hu Z."/>
            <person name="Wang H."/>
            <person name="Luo H."/>
        </authorList>
    </citation>
    <scope>NUCLEOTIDE SEQUENCE</scope>
    <source>
        <strain evidence="17 19">CC28-63</strain>
        <strain evidence="16">CC28-69</strain>
    </source>
</reference>
<feature type="binding site" evidence="14">
    <location>
        <position position="67"/>
    </location>
    <ligand>
        <name>L-threonine</name>
        <dbReference type="ChEBI" id="CHEBI:57926"/>
    </ligand>
</feature>
<evidence type="ECO:0000256" key="8">
    <source>
        <dbReference type="ARBA" id="ARBA00022695"/>
    </source>
</evidence>
<dbReference type="SUPFAM" id="SSF55821">
    <property type="entry name" value="YrdC/RibB"/>
    <property type="match status" value="1"/>
</dbReference>
<dbReference type="GO" id="GO:0003725">
    <property type="term" value="F:double-stranded RNA binding"/>
    <property type="evidence" value="ECO:0007669"/>
    <property type="project" value="UniProtKB-UniRule"/>
</dbReference>
<name>A0A9Q2PB93_9RHOB</name>
<dbReference type="GO" id="GO:0005737">
    <property type="term" value="C:cytoplasm"/>
    <property type="evidence" value="ECO:0007669"/>
    <property type="project" value="UniProtKB-SubCell"/>
</dbReference>
<dbReference type="InterPro" id="IPR017945">
    <property type="entry name" value="DHBP_synth_RibB-like_a/b_dom"/>
</dbReference>
<sequence length="317" mass="33289">MNTTLPDMLPDTQMGHAAAAAVLRSGGLVAFPTETVYGLGADACDDHAVARIFEAKGRPSFNPLIVHFADLDMLKQHVHWTPEAELLAQTYWPGPLTLVLRKQGDSPISPLVSAGLDTIAVRLPVHASARAVLRAFGGGVAAPSANRSGQISPTLARHVADSLGARVAAILDGGPCKVGVESTIVGLTDKPVLLRPGGITEQELAQTLGRHLAVRHKAEAISAPGQLMSHYAPTALVRLNATEWEPGDLRLGFGDVDCDLNLSEAEDLVEAAAHLFDYLHRLDAMAGGTIAVSPIPHEGLGIAINDRLSRAAAPREG</sequence>
<evidence type="ECO:0000259" key="15">
    <source>
        <dbReference type="PROSITE" id="PS51163"/>
    </source>
</evidence>
<evidence type="ECO:0000313" key="19">
    <source>
        <dbReference type="Proteomes" id="UP000809440"/>
    </source>
</evidence>
<feature type="binding site" evidence="14">
    <location>
        <position position="152"/>
    </location>
    <ligand>
        <name>ATP</name>
        <dbReference type="ChEBI" id="CHEBI:30616"/>
    </ligand>
</feature>
<evidence type="ECO:0000256" key="2">
    <source>
        <dbReference type="ARBA" id="ARBA00007663"/>
    </source>
</evidence>
<evidence type="ECO:0000313" key="16">
    <source>
        <dbReference type="EMBL" id="MBM2412657.1"/>
    </source>
</evidence>
<comment type="catalytic activity">
    <reaction evidence="12 13">
        <text>L-threonine + hydrogencarbonate + ATP = L-threonylcarbamoyladenylate + diphosphate + H2O</text>
        <dbReference type="Rhea" id="RHEA:36407"/>
        <dbReference type="ChEBI" id="CHEBI:15377"/>
        <dbReference type="ChEBI" id="CHEBI:17544"/>
        <dbReference type="ChEBI" id="CHEBI:30616"/>
        <dbReference type="ChEBI" id="CHEBI:33019"/>
        <dbReference type="ChEBI" id="CHEBI:57926"/>
        <dbReference type="ChEBI" id="CHEBI:73682"/>
        <dbReference type="EC" id="2.7.7.87"/>
    </reaction>
</comment>
<dbReference type="EMBL" id="JAFBXF010000005">
    <property type="protein sequence ID" value="MBM2417106.1"/>
    <property type="molecule type" value="Genomic_DNA"/>
</dbReference>
<dbReference type="GeneID" id="62642635"/>
<dbReference type="PIRSF" id="PIRSF004930">
    <property type="entry name" value="Tln_factor_SUA5"/>
    <property type="match status" value="1"/>
</dbReference>
<feature type="binding site" evidence="14">
    <location>
        <position position="118"/>
    </location>
    <ligand>
        <name>ATP</name>
        <dbReference type="ChEBI" id="CHEBI:30616"/>
    </ligand>
</feature>
<evidence type="ECO:0000256" key="5">
    <source>
        <dbReference type="ARBA" id="ARBA00022490"/>
    </source>
</evidence>
<feature type="binding site" evidence="14">
    <location>
        <position position="35"/>
    </location>
    <ligand>
        <name>L-threonine</name>
        <dbReference type="ChEBI" id="CHEBI:57926"/>
    </ligand>
</feature>
<dbReference type="OrthoDB" id="9814580at2"/>
<dbReference type="GO" id="GO:0006450">
    <property type="term" value="P:regulation of translational fidelity"/>
    <property type="evidence" value="ECO:0007669"/>
    <property type="project" value="TreeGrafter"/>
</dbReference>
<dbReference type="InterPro" id="IPR006070">
    <property type="entry name" value="Sua5-like_dom"/>
</dbReference>
<dbReference type="InterPro" id="IPR050156">
    <property type="entry name" value="TC-AMP_synthase_SUA5"/>
</dbReference>
<evidence type="ECO:0000256" key="6">
    <source>
        <dbReference type="ARBA" id="ARBA00022679"/>
    </source>
</evidence>
<evidence type="ECO:0000256" key="12">
    <source>
        <dbReference type="ARBA" id="ARBA00048366"/>
    </source>
</evidence>
<organism evidence="16 18">
    <name type="scientific">Marivita cryptomonadis</name>
    <dbReference type="NCBI Taxonomy" id="505252"/>
    <lineage>
        <taxon>Bacteria</taxon>
        <taxon>Pseudomonadati</taxon>
        <taxon>Pseudomonadota</taxon>
        <taxon>Alphaproteobacteria</taxon>
        <taxon>Rhodobacterales</taxon>
        <taxon>Roseobacteraceae</taxon>
        <taxon>Marivita</taxon>
    </lineage>
</organism>
<dbReference type="InterPro" id="IPR005145">
    <property type="entry name" value="Sua5_C"/>
</dbReference>
<dbReference type="GO" id="GO:0000049">
    <property type="term" value="F:tRNA binding"/>
    <property type="evidence" value="ECO:0007669"/>
    <property type="project" value="TreeGrafter"/>
</dbReference>
<keyword evidence="8 13" id="KW-0548">Nucleotidyltransferase</keyword>
<keyword evidence="9 13" id="KW-0547">Nucleotide-binding</keyword>
<evidence type="ECO:0000256" key="7">
    <source>
        <dbReference type="ARBA" id="ARBA00022694"/>
    </source>
</evidence>
<evidence type="ECO:0000256" key="1">
    <source>
        <dbReference type="ARBA" id="ARBA00004496"/>
    </source>
</evidence>
<dbReference type="GO" id="GO:0005524">
    <property type="term" value="F:ATP binding"/>
    <property type="evidence" value="ECO:0007669"/>
    <property type="project" value="UniProtKB-UniRule"/>
</dbReference>
<keyword evidence="10 13" id="KW-0067">ATP-binding</keyword>
<dbReference type="InterPro" id="IPR010923">
    <property type="entry name" value="T(6)A37_SUA5"/>
</dbReference>
<dbReference type="AlphaFoldDB" id="A0A9Q2PB93"/>
<feature type="binding site" evidence="14">
    <location>
        <position position="62"/>
    </location>
    <ligand>
        <name>ATP</name>
        <dbReference type="ChEBI" id="CHEBI:30616"/>
    </ligand>
</feature>
<feature type="domain" description="YrdC-like" evidence="15">
    <location>
        <begin position="13"/>
        <end position="199"/>
    </location>
</feature>
<comment type="similarity">
    <text evidence="2 13">Belongs to the SUA5 family.</text>
</comment>
<evidence type="ECO:0000256" key="10">
    <source>
        <dbReference type="ARBA" id="ARBA00022840"/>
    </source>
</evidence>
<dbReference type="Proteomes" id="UP000809440">
    <property type="component" value="Unassembled WGS sequence"/>
</dbReference>
<feature type="binding site" evidence="14">
    <location>
        <position position="195"/>
    </location>
    <ligand>
        <name>ATP</name>
        <dbReference type="ChEBI" id="CHEBI:30616"/>
    </ligand>
</feature>
<evidence type="ECO:0000256" key="13">
    <source>
        <dbReference type="PIRNR" id="PIRNR004930"/>
    </source>
</evidence>
<dbReference type="PANTHER" id="PTHR17490">
    <property type="entry name" value="SUA5"/>
    <property type="match status" value="1"/>
</dbReference>
<protein>
    <recommendedName>
        <fullName evidence="4 13">Threonylcarbamoyl-AMP synthase</fullName>
        <shortName evidence="13">TC-AMP synthase</shortName>
        <ecNumber evidence="3 13">2.7.7.87</ecNumber>
    </recommendedName>
    <alternativeName>
        <fullName evidence="11 13">L-threonylcarbamoyladenylate synthase</fullName>
    </alternativeName>
</protein>
<dbReference type="PANTHER" id="PTHR17490:SF16">
    <property type="entry name" value="THREONYLCARBAMOYL-AMP SYNTHASE"/>
    <property type="match status" value="1"/>
</dbReference>
<dbReference type="EC" id="2.7.7.87" evidence="3 13"/>
<dbReference type="RefSeq" id="WP_085632374.1">
    <property type="nucleotide sequence ID" value="NZ_JAFBWU010000005.1"/>
</dbReference>
<dbReference type="GO" id="GO:0061710">
    <property type="term" value="F:L-threonylcarbamoyladenylate synthase"/>
    <property type="evidence" value="ECO:0007669"/>
    <property type="project" value="UniProtKB-EC"/>
</dbReference>
<dbReference type="Gene3D" id="3.40.50.11030">
    <property type="entry name" value="Threonylcarbamoyl-AMP synthase, C-terminal domain"/>
    <property type="match status" value="1"/>
</dbReference>
<evidence type="ECO:0000256" key="9">
    <source>
        <dbReference type="ARBA" id="ARBA00022741"/>
    </source>
</evidence>
<evidence type="ECO:0000256" key="11">
    <source>
        <dbReference type="ARBA" id="ARBA00029774"/>
    </source>
</evidence>
<dbReference type="InterPro" id="IPR038385">
    <property type="entry name" value="Sua5/YwlC_C"/>
</dbReference>
<feature type="binding site" evidence="14">
    <location>
        <position position="182"/>
    </location>
    <ligand>
        <name>L-threonine</name>
        <dbReference type="ChEBI" id="CHEBI:57926"/>
    </ligand>
</feature>
<accession>A0A9Q2PB93</accession>
<dbReference type="Gene3D" id="3.90.870.10">
    <property type="entry name" value="DHBP synthase"/>
    <property type="match status" value="1"/>
</dbReference>
<dbReference type="PROSITE" id="PS51163">
    <property type="entry name" value="YRDC"/>
    <property type="match status" value="1"/>
</dbReference>
<evidence type="ECO:0000256" key="14">
    <source>
        <dbReference type="PIRSR" id="PIRSR004930-1"/>
    </source>
</evidence>
<dbReference type="GO" id="GO:0008033">
    <property type="term" value="P:tRNA processing"/>
    <property type="evidence" value="ECO:0007669"/>
    <property type="project" value="UniProtKB-KW"/>
</dbReference>